<dbReference type="Proteomes" id="UP000019760">
    <property type="component" value="Unassembled WGS sequence"/>
</dbReference>
<sequence>MSDPELYFVLPPSFDPVRHMSVLREALELGRPTALRLAVTEEAAARTQATALQHVLRAQDIALILTNLPALARQLDCDGVQLDATSPLLATARKALGEDRQLGIACPPTRDAAMSAGEAGADYIALPPEGADVVRWWGEMMELPTVADPLSTSAEARAMAGAGVDFLTLRIDCTAPDQMRAQIRDWADLRPGRPASARPA</sequence>
<dbReference type="EMBL" id="BAND01000016">
    <property type="protein sequence ID" value="GAJ28258.1"/>
    <property type="molecule type" value="Genomic_DNA"/>
</dbReference>
<dbReference type="InterPro" id="IPR013785">
    <property type="entry name" value="Aldolase_TIM"/>
</dbReference>
<dbReference type="GO" id="GO:0009228">
    <property type="term" value="P:thiamine biosynthetic process"/>
    <property type="evidence" value="ECO:0007669"/>
    <property type="project" value="UniProtKB-KW"/>
</dbReference>
<comment type="caution">
    <text evidence="2">The sequence shown here is derived from an EMBL/GenBank/DDBJ whole genome shotgun (WGS) entry which is preliminary data.</text>
</comment>
<dbReference type="InterPro" id="IPR036206">
    <property type="entry name" value="ThiamineP_synth_sf"/>
</dbReference>
<dbReference type="SUPFAM" id="SSF51391">
    <property type="entry name" value="Thiamin phosphate synthase"/>
    <property type="match status" value="1"/>
</dbReference>
<proteinExistence type="predicted"/>
<name>A0A023D276_ACIMT</name>
<dbReference type="Gene3D" id="3.20.20.70">
    <property type="entry name" value="Aldolase class I"/>
    <property type="match status" value="1"/>
</dbReference>
<accession>A0A023D276</accession>
<dbReference type="InterPro" id="IPR022998">
    <property type="entry name" value="ThiamineP_synth_TenI"/>
</dbReference>
<protein>
    <submittedName>
        <fullName evidence="2">Thiamine phosphate pyrophosphorylase</fullName>
    </submittedName>
</protein>
<gene>
    <name evidence="2" type="ORF">Amme_016_041</name>
</gene>
<evidence type="ECO:0000313" key="2">
    <source>
        <dbReference type="EMBL" id="GAJ28258.1"/>
    </source>
</evidence>
<dbReference type="RefSeq" id="WP_052511687.1">
    <property type="nucleotide sequence ID" value="NZ_BAND01000016.1"/>
</dbReference>
<reference evidence="2 3" key="2">
    <citation type="journal article" date="2014" name="FEMS Microbiol. Lett.">
        <title>Draft genomic DNA sequence of the facultatively methylotrophic bacterium Acidomonas methanolica type strain MB58.</title>
        <authorList>
            <person name="Higashiura N."/>
            <person name="Hadano H."/>
            <person name="Hirakawa H."/>
            <person name="Matsutani M."/>
            <person name="Takabe S."/>
            <person name="Matsushita K."/>
            <person name="Azuma Y."/>
        </authorList>
    </citation>
    <scope>NUCLEOTIDE SEQUENCE [LARGE SCALE GENOMIC DNA]</scope>
    <source>
        <strain evidence="2 3">MB58</strain>
    </source>
</reference>
<reference evidence="3" key="1">
    <citation type="journal article" date="2014" name="FEMS Microbiol. Lett.">
        <title>Draft Genomic DNA Sequence of the Facultatively Methylotrophic Bacterium Acidomonas methanolica type strain MB58.</title>
        <authorList>
            <person name="Higashiura N."/>
            <person name="Hadano H."/>
            <person name="Hirakawa H."/>
            <person name="Matsutani M."/>
            <person name="Takabe S."/>
            <person name="Matsushita K."/>
            <person name="Azuma Y."/>
        </authorList>
    </citation>
    <scope>NUCLEOTIDE SEQUENCE [LARGE SCALE GENOMIC DNA]</scope>
    <source>
        <strain evidence="3">MB58</strain>
    </source>
</reference>
<dbReference type="CDD" id="cd00564">
    <property type="entry name" value="TMP_TenI"/>
    <property type="match status" value="1"/>
</dbReference>
<feature type="domain" description="Thiamine phosphate synthase/TenI" evidence="1">
    <location>
        <begin position="6"/>
        <end position="147"/>
    </location>
</feature>
<keyword evidence="3" id="KW-1185">Reference proteome</keyword>
<organism evidence="2 3">
    <name type="scientific">Acidomonas methanolica NBRC 104435</name>
    <dbReference type="NCBI Taxonomy" id="1231351"/>
    <lineage>
        <taxon>Bacteria</taxon>
        <taxon>Pseudomonadati</taxon>
        <taxon>Pseudomonadota</taxon>
        <taxon>Alphaproteobacteria</taxon>
        <taxon>Acetobacterales</taxon>
        <taxon>Acetobacteraceae</taxon>
        <taxon>Acidomonas</taxon>
    </lineage>
</organism>
<dbReference type="Pfam" id="PF02581">
    <property type="entry name" value="TMP-TENI"/>
    <property type="match status" value="1"/>
</dbReference>
<evidence type="ECO:0000313" key="3">
    <source>
        <dbReference type="Proteomes" id="UP000019760"/>
    </source>
</evidence>
<evidence type="ECO:0000259" key="1">
    <source>
        <dbReference type="Pfam" id="PF02581"/>
    </source>
</evidence>
<dbReference type="AlphaFoldDB" id="A0A023D276"/>